<reference evidence="2" key="2">
    <citation type="submission" date="2015-01" db="EMBL/GenBank/DDBJ databases">
        <title>Evolutionary Origins and Diversification of the Mycorrhizal Mutualists.</title>
        <authorList>
            <consortium name="DOE Joint Genome Institute"/>
            <consortium name="Mycorrhizal Genomics Consortium"/>
            <person name="Kohler A."/>
            <person name="Kuo A."/>
            <person name="Nagy L.G."/>
            <person name="Floudas D."/>
            <person name="Copeland A."/>
            <person name="Barry K.W."/>
            <person name="Cichocki N."/>
            <person name="Veneault-Fourrey C."/>
            <person name="LaButti K."/>
            <person name="Lindquist E.A."/>
            <person name="Lipzen A."/>
            <person name="Lundell T."/>
            <person name="Morin E."/>
            <person name="Murat C."/>
            <person name="Riley R."/>
            <person name="Ohm R."/>
            <person name="Sun H."/>
            <person name="Tunlid A."/>
            <person name="Henrissat B."/>
            <person name="Grigoriev I.V."/>
            <person name="Hibbett D.S."/>
            <person name="Martin F."/>
        </authorList>
    </citation>
    <scope>NUCLEOTIDE SEQUENCE [LARGE SCALE GENOMIC DNA]</scope>
    <source>
        <strain evidence="2">F 1598</strain>
    </source>
</reference>
<protein>
    <submittedName>
        <fullName evidence="1">Uncharacterized protein</fullName>
    </submittedName>
</protein>
<name>A0A0C3G5P3_PILCF</name>
<reference evidence="1 2" key="1">
    <citation type="submission" date="2014-04" db="EMBL/GenBank/DDBJ databases">
        <authorList>
            <consortium name="DOE Joint Genome Institute"/>
            <person name="Kuo A."/>
            <person name="Tarkka M."/>
            <person name="Buscot F."/>
            <person name="Kohler A."/>
            <person name="Nagy L.G."/>
            <person name="Floudas D."/>
            <person name="Copeland A."/>
            <person name="Barry K.W."/>
            <person name="Cichocki N."/>
            <person name="Veneault-Fourrey C."/>
            <person name="LaButti K."/>
            <person name="Lindquist E.A."/>
            <person name="Lipzen A."/>
            <person name="Lundell T."/>
            <person name="Morin E."/>
            <person name="Murat C."/>
            <person name="Sun H."/>
            <person name="Tunlid A."/>
            <person name="Henrissat B."/>
            <person name="Grigoriev I.V."/>
            <person name="Hibbett D.S."/>
            <person name="Martin F."/>
            <person name="Nordberg H.P."/>
            <person name="Cantor M.N."/>
            <person name="Hua S.X."/>
        </authorList>
    </citation>
    <scope>NUCLEOTIDE SEQUENCE [LARGE SCALE GENOMIC DNA]</scope>
    <source>
        <strain evidence="1 2">F 1598</strain>
    </source>
</reference>
<organism evidence="1 2">
    <name type="scientific">Piloderma croceum (strain F 1598)</name>
    <dbReference type="NCBI Taxonomy" id="765440"/>
    <lineage>
        <taxon>Eukaryota</taxon>
        <taxon>Fungi</taxon>
        <taxon>Dikarya</taxon>
        <taxon>Basidiomycota</taxon>
        <taxon>Agaricomycotina</taxon>
        <taxon>Agaricomycetes</taxon>
        <taxon>Agaricomycetidae</taxon>
        <taxon>Atheliales</taxon>
        <taxon>Atheliaceae</taxon>
        <taxon>Piloderma</taxon>
    </lineage>
</organism>
<evidence type="ECO:0000313" key="2">
    <source>
        <dbReference type="Proteomes" id="UP000054166"/>
    </source>
</evidence>
<dbReference type="AlphaFoldDB" id="A0A0C3G5P3"/>
<gene>
    <name evidence="1" type="ORF">PILCRDRAFT_329837</name>
</gene>
<dbReference type="Proteomes" id="UP000054166">
    <property type="component" value="Unassembled WGS sequence"/>
</dbReference>
<evidence type="ECO:0000313" key="1">
    <source>
        <dbReference type="EMBL" id="KIM85966.1"/>
    </source>
</evidence>
<proteinExistence type="predicted"/>
<keyword evidence="2" id="KW-1185">Reference proteome</keyword>
<dbReference type="EMBL" id="KN832983">
    <property type="protein sequence ID" value="KIM85966.1"/>
    <property type="molecule type" value="Genomic_DNA"/>
</dbReference>
<dbReference type="InParanoid" id="A0A0C3G5P3"/>
<dbReference type="HOGENOM" id="CLU_2085661_0_0_1"/>
<sequence>MNSYSTKYLHQTIPLESGSIWINIIHCGFTSISLESLRFADNSPARLFGHRRVHVRLGANDVSGMTGALDNRWFFSARNATEKDAMQMLATGECVLLTFWMTTPTFQFWNFALYGRM</sequence>
<accession>A0A0C3G5P3</accession>